<keyword evidence="3" id="KW-1185">Reference proteome</keyword>
<dbReference type="Proteomes" id="UP000664317">
    <property type="component" value="Unassembled WGS sequence"/>
</dbReference>
<feature type="domain" description="Transposase zinc-binding" evidence="1">
    <location>
        <begin position="26"/>
        <end position="69"/>
    </location>
</feature>
<reference evidence="2 3" key="1">
    <citation type="submission" date="2021-03" db="EMBL/GenBank/DDBJ databases">
        <title>novel species isolated from a fishpond in China.</title>
        <authorList>
            <person name="Lu H."/>
            <person name="Cai Z."/>
        </authorList>
    </citation>
    <scope>NUCLEOTIDE SEQUENCE [LARGE SCALE GENOMIC DNA]</scope>
    <source>
        <strain evidence="2 3">H41</strain>
    </source>
</reference>
<organism evidence="2 3">
    <name type="scientific">Algoriphagus oliviformis</name>
    <dbReference type="NCBI Taxonomy" id="2811231"/>
    <lineage>
        <taxon>Bacteria</taxon>
        <taxon>Pseudomonadati</taxon>
        <taxon>Bacteroidota</taxon>
        <taxon>Cytophagia</taxon>
        <taxon>Cytophagales</taxon>
        <taxon>Cyclobacteriaceae</taxon>
        <taxon>Algoriphagus</taxon>
    </lineage>
</organism>
<proteinExistence type="predicted"/>
<sequence length="69" mass="7720">MSCIQPTGPAVSFPSLRADFEVAQVLRQHWAEVERHPRINPWQLRTLSAIMRCRTSDLGGHVDACTDCG</sequence>
<gene>
    <name evidence="2" type="ORF">J0A68_22415</name>
</gene>
<name>A0ABS3C9D9_9BACT</name>
<dbReference type="InterPro" id="IPR026889">
    <property type="entry name" value="Zn_Tnp"/>
</dbReference>
<dbReference type="EMBL" id="JAFKCT010000031">
    <property type="protein sequence ID" value="MBN7813725.1"/>
    <property type="molecule type" value="Genomic_DNA"/>
</dbReference>
<evidence type="ECO:0000313" key="3">
    <source>
        <dbReference type="Proteomes" id="UP000664317"/>
    </source>
</evidence>
<dbReference type="Pfam" id="PF14319">
    <property type="entry name" value="Zn_Tnp_IS91"/>
    <property type="match status" value="1"/>
</dbReference>
<evidence type="ECO:0000259" key="1">
    <source>
        <dbReference type="Pfam" id="PF14319"/>
    </source>
</evidence>
<accession>A0ABS3C9D9</accession>
<evidence type="ECO:0000313" key="2">
    <source>
        <dbReference type="EMBL" id="MBN7813725.1"/>
    </source>
</evidence>
<comment type="caution">
    <text evidence="2">The sequence shown here is derived from an EMBL/GenBank/DDBJ whole genome shotgun (WGS) entry which is preliminary data.</text>
</comment>
<feature type="non-terminal residue" evidence="2">
    <location>
        <position position="69"/>
    </location>
</feature>
<protein>
    <submittedName>
        <fullName evidence="2">Transposase zinc-binding domain-containing protein</fullName>
    </submittedName>
</protein>